<evidence type="ECO:0000313" key="1">
    <source>
        <dbReference type="EMBL" id="REG91121.1"/>
    </source>
</evidence>
<accession>A0A3E0DYU3</accession>
<evidence type="ECO:0000313" key="2">
    <source>
        <dbReference type="Proteomes" id="UP000257136"/>
    </source>
</evidence>
<organism evidence="1 2">
    <name type="scientific">Flavobacterium aquicola</name>
    <dbReference type="NCBI Taxonomy" id="1682742"/>
    <lineage>
        <taxon>Bacteria</taxon>
        <taxon>Pseudomonadati</taxon>
        <taxon>Bacteroidota</taxon>
        <taxon>Flavobacteriia</taxon>
        <taxon>Flavobacteriales</taxon>
        <taxon>Flavobacteriaceae</taxon>
        <taxon>Flavobacterium</taxon>
    </lineage>
</organism>
<dbReference type="OrthoDB" id="1262835at2"/>
<gene>
    <name evidence="1" type="ORF">C8P67_11714</name>
</gene>
<name>A0A3E0DYU3_9FLAO</name>
<sequence length="81" mass="9414">MYADFEYGMKVSLDGEFGIIIKSELDKPNFYGRICWDTDKELDFEDWHGLFGSFINQGGEIVSENYHFRFINDDGSKKACL</sequence>
<dbReference type="AlphaFoldDB" id="A0A3E0DYU3"/>
<comment type="caution">
    <text evidence="1">The sequence shown here is derived from an EMBL/GenBank/DDBJ whole genome shotgun (WGS) entry which is preliminary data.</text>
</comment>
<reference evidence="1 2" key="1">
    <citation type="submission" date="2018-08" db="EMBL/GenBank/DDBJ databases">
        <title>Genomic Encyclopedia of Archaeal and Bacterial Type Strains, Phase II (KMG-II): from individual species to whole genera.</title>
        <authorList>
            <person name="Goeker M."/>
        </authorList>
    </citation>
    <scope>NUCLEOTIDE SEQUENCE [LARGE SCALE GENOMIC DNA]</scope>
    <source>
        <strain evidence="1 2">DSM 100880</strain>
    </source>
</reference>
<dbReference type="RefSeq" id="WP_115814992.1">
    <property type="nucleotide sequence ID" value="NZ_QUNI01000017.1"/>
</dbReference>
<dbReference type="EMBL" id="QUNI01000017">
    <property type="protein sequence ID" value="REG91121.1"/>
    <property type="molecule type" value="Genomic_DNA"/>
</dbReference>
<proteinExistence type="predicted"/>
<dbReference type="Proteomes" id="UP000257136">
    <property type="component" value="Unassembled WGS sequence"/>
</dbReference>
<protein>
    <submittedName>
        <fullName evidence="1">Uncharacterized protein</fullName>
    </submittedName>
</protein>
<keyword evidence="2" id="KW-1185">Reference proteome</keyword>